<dbReference type="Proteomes" id="UP000789759">
    <property type="component" value="Unassembled WGS sequence"/>
</dbReference>
<feature type="non-terminal residue" evidence="1">
    <location>
        <position position="60"/>
    </location>
</feature>
<accession>A0A9N9NZA8</accession>
<comment type="caution">
    <text evidence="1">The sequence shown here is derived from an EMBL/GenBank/DDBJ whole genome shotgun (WGS) entry which is preliminary data.</text>
</comment>
<sequence>NMTRFSKEWFNRKHIKLYDYNEFSELKEVIGRGGYGIVCKTILWGCSRLVITIKFANSNN</sequence>
<proteinExistence type="predicted"/>
<organism evidence="1 2">
    <name type="scientific">Cetraspora pellucida</name>
    <dbReference type="NCBI Taxonomy" id="1433469"/>
    <lineage>
        <taxon>Eukaryota</taxon>
        <taxon>Fungi</taxon>
        <taxon>Fungi incertae sedis</taxon>
        <taxon>Mucoromycota</taxon>
        <taxon>Glomeromycotina</taxon>
        <taxon>Glomeromycetes</taxon>
        <taxon>Diversisporales</taxon>
        <taxon>Gigasporaceae</taxon>
        <taxon>Cetraspora</taxon>
    </lineage>
</organism>
<gene>
    <name evidence="1" type="ORF">CPELLU_LOCUS16061</name>
</gene>
<dbReference type="EMBL" id="CAJVQA010022646">
    <property type="protein sequence ID" value="CAG8774799.1"/>
    <property type="molecule type" value="Genomic_DNA"/>
</dbReference>
<name>A0A9N9NZA8_9GLOM</name>
<reference evidence="1" key="1">
    <citation type="submission" date="2021-06" db="EMBL/GenBank/DDBJ databases">
        <authorList>
            <person name="Kallberg Y."/>
            <person name="Tangrot J."/>
            <person name="Rosling A."/>
        </authorList>
    </citation>
    <scope>NUCLEOTIDE SEQUENCE</scope>
    <source>
        <strain evidence="1">FL966</strain>
    </source>
</reference>
<keyword evidence="2" id="KW-1185">Reference proteome</keyword>
<evidence type="ECO:0000313" key="2">
    <source>
        <dbReference type="Proteomes" id="UP000789759"/>
    </source>
</evidence>
<dbReference type="AlphaFoldDB" id="A0A9N9NZA8"/>
<protein>
    <submittedName>
        <fullName evidence="1">13778_t:CDS:1</fullName>
    </submittedName>
</protein>
<evidence type="ECO:0000313" key="1">
    <source>
        <dbReference type="EMBL" id="CAG8774799.1"/>
    </source>
</evidence>